<dbReference type="AlphaFoldDB" id="A0A6I8LQ27"/>
<protein>
    <submittedName>
        <fullName evidence="1">Uncharacterized protein</fullName>
    </submittedName>
</protein>
<organism evidence="1 2">
    <name type="scientific">Amycolatopsis camponoti</name>
    <dbReference type="NCBI Taxonomy" id="2606593"/>
    <lineage>
        <taxon>Bacteria</taxon>
        <taxon>Bacillati</taxon>
        <taxon>Actinomycetota</taxon>
        <taxon>Actinomycetes</taxon>
        <taxon>Pseudonocardiales</taxon>
        <taxon>Pseudonocardiaceae</taxon>
        <taxon>Amycolatopsis</taxon>
    </lineage>
</organism>
<accession>A0A6I8LQ27</accession>
<sequence>MTGPVTSEEYVLWEAPMATNDRPARLALAAAVALSLLGGAGVLVQQRFAAGPGGTVAVAGVEVDAPAGTRVSVRPTGEPGFAAAFTRRIGGGADLSFEGVRPPRVRILVPGAPPAGFAPVVVTGTRLVPAIYDAPTRSIVAELNRNGAFWGGLLDFAALGREVVPDPAPRPDCAGRTASSDGVVIGLGGAGPAAPISTCVTAGNGRASVTLTSNARVPYRLALPSGWPDPTARTTAASTSAVQLFGRPRQRDLLWPGSGVTYDVPFGQLPATLKGQAEPGPGMGTTLTAAAHRLAALFGLPGAPEPAAGVLACAAEAGAAHHTADRPAAAVWAALAPCRPDGGDVVRRFLDAGIGPVTNGLAAPAPAFEVTVTTSRAQRFTQTVEYRPRTGATTARATGACGSVSAVSGRHDAYRCTTGATTYDPCFAATGTRVVCPTSATKAVLLTYAGALPSPPQPGGTADPFLLTLDDGTQCTAVADDSAPDTRFACADGEPLRGPPDRSSPLWTIDGKTVAKAYV</sequence>
<dbReference type="Proteomes" id="UP000399805">
    <property type="component" value="Unassembled WGS sequence"/>
</dbReference>
<reference evidence="1 2" key="1">
    <citation type="submission" date="2019-09" db="EMBL/GenBank/DDBJ databases">
        <authorList>
            <person name="Leyn A S."/>
        </authorList>
    </citation>
    <scope>NUCLEOTIDE SEQUENCE [LARGE SCALE GENOMIC DNA]</scope>
    <source>
        <strain evidence="1">AA231_1</strain>
    </source>
</reference>
<evidence type="ECO:0000313" key="2">
    <source>
        <dbReference type="Proteomes" id="UP000399805"/>
    </source>
</evidence>
<proteinExistence type="predicted"/>
<name>A0A6I8LQ27_9PSEU</name>
<evidence type="ECO:0000313" key="1">
    <source>
        <dbReference type="EMBL" id="VVJ18578.1"/>
    </source>
</evidence>
<gene>
    <name evidence="1" type="ORF">AA23TX_03599</name>
</gene>
<keyword evidence="2" id="KW-1185">Reference proteome</keyword>
<dbReference type="EMBL" id="CABVGP010000001">
    <property type="protein sequence ID" value="VVJ18578.1"/>
    <property type="molecule type" value="Genomic_DNA"/>
</dbReference>